<dbReference type="Gene3D" id="3.40.50.720">
    <property type="entry name" value="NAD(P)-binding Rossmann-like Domain"/>
    <property type="match status" value="1"/>
</dbReference>
<evidence type="ECO:0000313" key="2">
    <source>
        <dbReference type="Proteomes" id="UP000595046"/>
    </source>
</evidence>
<gene>
    <name evidence="1" type="ORF">G4Z16_04815</name>
</gene>
<dbReference type="KEGG" id="sbat:G4Z16_04815"/>
<dbReference type="RefSeq" id="WP_197349350.1">
    <property type="nucleotide sequence ID" value="NZ_CP048882.1"/>
</dbReference>
<name>A0A7T1WR29_9ACTN</name>
<dbReference type="InterPro" id="IPR036291">
    <property type="entry name" value="NAD(P)-bd_dom_sf"/>
</dbReference>
<dbReference type="AlphaFoldDB" id="A0A7T1WR29"/>
<dbReference type="PANTHER" id="PTHR13812:SF19">
    <property type="entry name" value="KETIMINE REDUCTASE MU-CRYSTALLIN"/>
    <property type="match status" value="1"/>
</dbReference>
<dbReference type="Gene3D" id="3.30.1780.10">
    <property type="entry name" value="ornithine cyclodeaminase, domain 1"/>
    <property type="match status" value="1"/>
</dbReference>
<dbReference type="Proteomes" id="UP000595046">
    <property type="component" value="Chromosome"/>
</dbReference>
<protein>
    <submittedName>
        <fullName evidence="1">Ornithine cyclodeaminase family protein</fullName>
    </submittedName>
</protein>
<dbReference type="PIRSF" id="PIRSF001439">
    <property type="entry name" value="CryM"/>
    <property type="match status" value="1"/>
</dbReference>
<evidence type="ECO:0000313" key="1">
    <source>
        <dbReference type="EMBL" id="QPP05831.1"/>
    </source>
</evidence>
<sequence length="326" mass="34510">MTMLLGARELEDLLPAGDCLRGLEAGFVHGPAPEPAPQRVRQELPAPGNAMVLIAGLLPGVPAYTVKVNAKFPGSNPAIRGVICLHDLRDGRLLSLLDSSFVTAWRTGLSAALGTQRLAPGSTPLTLGVIGAGTQAGLTVRGLAALRPIRRIVVHDVEPGRAHRAAEVWRRAGIDCEQAGSAAEVAARSDTLVTATWPRRPLLDVGDIREGTHITSLGADEPGKLELTPELMQRARVFVDDIDLAMTSGALGSAGLAPDEAAGTLTGVLTGAVPAREHDADITVYCPVGLPWQDLALAWHAYRLAERKRTGVRFQFHSTQEEDEAP</sequence>
<dbReference type="Pfam" id="PF02423">
    <property type="entry name" value="OCD_Mu_crystall"/>
    <property type="match status" value="1"/>
</dbReference>
<dbReference type="EMBL" id="CP048882">
    <property type="protein sequence ID" value="QPP05831.1"/>
    <property type="molecule type" value="Genomic_DNA"/>
</dbReference>
<dbReference type="SUPFAM" id="SSF51735">
    <property type="entry name" value="NAD(P)-binding Rossmann-fold domains"/>
    <property type="match status" value="1"/>
</dbReference>
<keyword evidence="2" id="KW-1185">Reference proteome</keyword>
<reference evidence="2" key="1">
    <citation type="submission" date="2020-02" db="EMBL/GenBank/DDBJ databases">
        <title>Streptomyces sp. ASO4wet.</title>
        <authorList>
            <person name="Risdian C."/>
            <person name="Landwehr W."/>
            <person name="Schupp P."/>
            <person name="Wink J."/>
        </authorList>
    </citation>
    <scope>NUCLEOTIDE SEQUENCE [LARGE SCALE GENOMIC DNA]</scope>
    <source>
        <strain evidence="2">ASO4wet</strain>
    </source>
</reference>
<dbReference type="InterPro" id="IPR023401">
    <property type="entry name" value="ODC_N"/>
</dbReference>
<proteinExistence type="predicted"/>
<organism evidence="1 2">
    <name type="scientific">Streptomyces bathyalis</name>
    <dbReference type="NCBI Taxonomy" id="2710756"/>
    <lineage>
        <taxon>Bacteria</taxon>
        <taxon>Bacillati</taxon>
        <taxon>Actinomycetota</taxon>
        <taxon>Actinomycetes</taxon>
        <taxon>Kitasatosporales</taxon>
        <taxon>Streptomycetaceae</taxon>
        <taxon>Streptomyces</taxon>
    </lineage>
</organism>
<accession>A0A7T1WR29</accession>
<dbReference type="InterPro" id="IPR003462">
    <property type="entry name" value="ODC_Mu_crystall"/>
</dbReference>
<dbReference type="PANTHER" id="PTHR13812">
    <property type="entry name" value="KETIMINE REDUCTASE MU-CRYSTALLIN"/>
    <property type="match status" value="1"/>
</dbReference>
<dbReference type="GO" id="GO:0005737">
    <property type="term" value="C:cytoplasm"/>
    <property type="evidence" value="ECO:0007669"/>
    <property type="project" value="TreeGrafter"/>
</dbReference>